<proteinExistence type="predicted"/>
<dbReference type="InterPro" id="IPR037126">
    <property type="entry name" value="PdaC/RsiV-like_sf"/>
</dbReference>
<dbReference type="EMBL" id="CP092423">
    <property type="protein sequence ID" value="ULP40805.1"/>
    <property type="molecule type" value="Genomic_DNA"/>
</dbReference>
<evidence type="ECO:0000259" key="1">
    <source>
        <dbReference type="Pfam" id="PF11738"/>
    </source>
</evidence>
<evidence type="ECO:0000313" key="3">
    <source>
        <dbReference type="Proteomes" id="UP001055171"/>
    </source>
</evidence>
<name>A0ABY3UMH1_MYCLN</name>
<evidence type="ECO:0000313" key="2">
    <source>
        <dbReference type="EMBL" id="ULP40805.1"/>
    </source>
</evidence>
<organism evidence="2 3">
    <name type="scientific">Mycobacterium lentiflavum</name>
    <dbReference type="NCBI Taxonomy" id="141349"/>
    <lineage>
        <taxon>Bacteria</taxon>
        <taxon>Bacillati</taxon>
        <taxon>Actinomycetota</taxon>
        <taxon>Actinomycetes</taxon>
        <taxon>Mycobacteriales</taxon>
        <taxon>Mycobacteriaceae</taxon>
        <taxon>Mycobacterium</taxon>
        <taxon>Mycobacterium simiae complex</taxon>
    </lineage>
</organism>
<reference evidence="2" key="1">
    <citation type="submission" date="2022-08" db="EMBL/GenBank/DDBJ databases">
        <title>Complete genome sequence of 14 non-tuberculosis mycobacteria type-strains.</title>
        <authorList>
            <person name="Igarashi Y."/>
            <person name="Osugi A."/>
            <person name="Mitarai S."/>
        </authorList>
    </citation>
    <scope>NUCLEOTIDE SEQUENCE</scope>
    <source>
        <strain evidence="2">ATCC 51985</strain>
    </source>
</reference>
<gene>
    <name evidence="2" type="ORF">MJO58_17930</name>
</gene>
<dbReference type="Proteomes" id="UP001055171">
    <property type="component" value="Chromosome"/>
</dbReference>
<sequence>MSFPIDYPDISPVTDFLKRNRDEFLDWVAKFGPSDRRGRPYEYRVTAMTFRSGPADSGTQSLVLKIDNDTGFAHEGHPNTTFRSFNFDVGRRVPITFDTLFKPGTKPLEVLNPIVARQFNAPTADLDDTTYQNFAMTNEAVIFFFGQDQVVQDNAGPHKITVPRSELAPLLA</sequence>
<dbReference type="Gene3D" id="3.30.565.40">
    <property type="entry name" value="Fervidobacterium nodosum Rt17-B1 like"/>
    <property type="match status" value="1"/>
</dbReference>
<dbReference type="Pfam" id="PF11738">
    <property type="entry name" value="DUF3298"/>
    <property type="match status" value="1"/>
</dbReference>
<protein>
    <submittedName>
        <fullName evidence="2">RsiV family protein</fullName>
    </submittedName>
</protein>
<accession>A0ABY3UMH1</accession>
<dbReference type="InterPro" id="IPR021729">
    <property type="entry name" value="DUF3298"/>
</dbReference>
<keyword evidence="3" id="KW-1185">Reference proteome</keyword>
<feature type="domain" description="DUF3298" evidence="1">
    <location>
        <begin position="99"/>
        <end position="165"/>
    </location>
</feature>
<dbReference type="Gene3D" id="3.90.640.20">
    <property type="entry name" value="Heat-shock cognate protein, ATPase"/>
    <property type="match status" value="1"/>
</dbReference>